<evidence type="ECO:0000313" key="4">
    <source>
        <dbReference type="Proteomes" id="UP000015101"/>
    </source>
</evidence>
<dbReference type="RefSeq" id="XP_009031896.1">
    <property type="nucleotide sequence ID" value="XM_009033648.1"/>
</dbReference>
<evidence type="ECO:0000313" key="2">
    <source>
        <dbReference type="EMBL" id="ESN90028.1"/>
    </source>
</evidence>
<proteinExistence type="predicted"/>
<dbReference type="InParanoid" id="T1FIX8"/>
<dbReference type="Gene3D" id="2.60.220.30">
    <property type="match status" value="1"/>
</dbReference>
<dbReference type="eggNOG" id="KOG4177">
    <property type="taxonomic scope" value="Eukaryota"/>
</dbReference>
<dbReference type="KEGG" id="hro:HELRODRAFT_182934"/>
<dbReference type="EnsemblMetazoa" id="HelroT182934">
    <property type="protein sequence ID" value="HelroP182934"/>
    <property type="gene ID" value="HelroG182934"/>
</dbReference>
<dbReference type="PROSITE" id="PS51145">
    <property type="entry name" value="ZU5"/>
    <property type="match status" value="1"/>
</dbReference>
<dbReference type="InterPro" id="IPR000906">
    <property type="entry name" value="ZU5_dom"/>
</dbReference>
<gene>
    <name evidence="3" type="primary">20208777</name>
    <name evidence="2" type="ORF">HELRODRAFT_182934</name>
</gene>
<feature type="domain" description="ZU5" evidence="1">
    <location>
        <begin position="1"/>
        <end position="113"/>
    </location>
</feature>
<dbReference type="Proteomes" id="UP000015101">
    <property type="component" value="Unassembled WGS sequence"/>
</dbReference>
<dbReference type="Pfam" id="PF00791">
    <property type="entry name" value="ZU5"/>
    <property type="match status" value="1"/>
</dbReference>
<dbReference type="EMBL" id="KB097783">
    <property type="protein sequence ID" value="ESN90028.1"/>
    <property type="molecule type" value="Genomic_DNA"/>
</dbReference>
<reference evidence="2 4" key="2">
    <citation type="journal article" date="2013" name="Nature">
        <title>Insights into bilaterian evolution from three spiralian genomes.</title>
        <authorList>
            <person name="Simakov O."/>
            <person name="Marletaz F."/>
            <person name="Cho S.J."/>
            <person name="Edsinger-Gonzales E."/>
            <person name="Havlak P."/>
            <person name="Hellsten U."/>
            <person name="Kuo D.H."/>
            <person name="Larsson T."/>
            <person name="Lv J."/>
            <person name="Arendt D."/>
            <person name="Savage R."/>
            <person name="Osoegawa K."/>
            <person name="de Jong P."/>
            <person name="Grimwood J."/>
            <person name="Chapman J.A."/>
            <person name="Shapiro H."/>
            <person name="Aerts A."/>
            <person name="Otillar R.P."/>
            <person name="Terry A.Y."/>
            <person name="Boore J.L."/>
            <person name="Grigoriev I.V."/>
            <person name="Lindberg D.R."/>
            <person name="Seaver E.C."/>
            <person name="Weisblat D.A."/>
            <person name="Putnam N.H."/>
            <person name="Rokhsar D.S."/>
        </authorList>
    </citation>
    <scope>NUCLEOTIDE SEQUENCE</scope>
</reference>
<protein>
    <recommendedName>
        <fullName evidence="1">ZU5 domain-containing protein</fullName>
    </recommendedName>
</protein>
<keyword evidence="4" id="KW-1185">Reference proteome</keyword>
<name>T1FIX8_HELRO</name>
<dbReference type="EMBL" id="AMQM01008475">
    <property type="status" value="NOT_ANNOTATED_CDS"/>
    <property type="molecule type" value="Genomic_DNA"/>
</dbReference>
<dbReference type="FunFam" id="2.60.220.30:FF:000009">
    <property type="entry name" value="Ankyrin 2, isoform G"/>
    <property type="match status" value="1"/>
</dbReference>
<dbReference type="GeneID" id="20208777"/>
<accession>T1FIX8</accession>
<dbReference type="STRING" id="6412.T1FIX8"/>
<evidence type="ECO:0000313" key="3">
    <source>
        <dbReference type="EnsemblMetazoa" id="HelroP182934"/>
    </source>
</evidence>
<dbReference type="CTD" id="20208777"/>
<reference evidence="4" key="1">
    <citation type="submission" date="2012-12" db="EMBL/GenBank/DDBJ databases">
        <authorList>
            <person name="Hellsten U."/>
            <person name="Grimwood J."/>
            <person name="Chapman J.A."/>
            <person name="Shapiro H."/>
            <person name="Aerts A."/>
            <person name="Otillar R.P."/>
            <person name="Terry A.Y."/>
            <person name="Boore J.L."/>
            <person name="Simakov O."/>
            <person name="Marletaz F."/>
            <person name="Cho S.-J."/>
            <person name="Edsinger-Gonzales E."/>
            <person name="Havlak P."/>
            <person name="Kuo D.-H."/>
            <person name="Larsson T."/>
            <person name="Lv J."/>
            <person name="Arendt D."/>
            <person name="Savage R."/>
            <person name="Osoegawa K."/>
            <person name="de Jong P."/>
            <person name="Lindberg D.R."/>
            <person name="Seaver E.C."/>
            <person name="Weisblat D.A."/>
            <person name="Putnam N.H."/>
            <person name="Grigoriev I.V."/>
            <person name="Rokhsar D.S."/>
        </authorList>
    </citation>
    <scope>NUCLEOTIDE SEQUENCE</scope>
</reference>
<dbReference type="AlphaFoldDB" id="T1FIX8"/>
<sequence>MYGRRHSGVDIIIPPSKVCMPTRLTCRLLKKEKIPAPPQLNEEDAFASRFLQLGPVGIEFIGPVLIELPHFASRLNTERELVIMKSDDGKIWNEHKSEVPSESFEKFINETDKDNFSDRKQTAKIYTTTFPKYFVAITRVKQASKQLNKPGGNLHCSTANIEVPNGSVNKDTKITLEECI</sequence>
<dbReference type="OrthoDB" id="20872at2759"/>
<dbReference type="HOGENOM" id="CLU_101239_0_0_1"/>
<evidence type="ECO:0000259" key="1">
    <source>
        <dbReference type="PROSITE" id="PS51145"/>
    </source>
</evidence>
<organism evidence="3 4">
    <name type="scientific">Helobdella robusta</name>
    <name type="common">Californian leech</name>
    <dbReference type="NCBI Taxonomy" id="6412"/>
    <lineage>
        <taxon>Eukaryota</taxon>
        <taxon>Metazoa</taxon>
        <taxon>Spiralia</taxon>
        <taxon>Lophotrochozoa</taxon>
        <taxon>Annelida</taxon>
        <taxon>Clitellata</taxon>
        <taxon>Hirudinea</taxon>
        <taxon>Rhynchobdellida</taxon>
        <taxon>Glossiphoniidae</taxon>
        <taxon>Helobdella</taxon>
    </lineage>
</organism>
<reference evidence="3" key="3">
    <citation type="submission" date="2015-06" db="UniProtKB">
        <authorList>
            <consortium name="EnsemblMetazoa"/>
        </authorList>
    </citation>
    <scope>IDENTIFICATION</scope>
</reference>
<dbReference type="SMART" id="SM00218">
    <property type="entry name" value="ZU5"/>
    <property type="match status" value="1"/>
</dbReference>